<protein>
    <submittedName>
        <fullName evidence="1">Uncharacterized protein</fullName>
    </submittedName>
</protein>
<sequence length="550" mass="63246">MKRFMSRICKPLREEERRPLIKCNSLPKNGDNLTQNMEGGNSDMENSLSINQEVQIRPCVLAEALRVCHVVPAEGPEAEVDGQPREMMCCEAQKDNTQPKILLQTYLRLIEVSVDKHFPNVPTEGAVNQLECYLKEIQRTVLRELLRLAPLHQETQLLRNVIACYHRYTFDTLRRILLHINTKQQAFTVVDWVLHTYLSKELLGHPDLWNESIQAVDLLLLTDWISQAEGKLLAIVQEDLFTSLGRILKIEESSAQVCVSVDEAFVHVHLDVIQCVNAVLQRAKTVSQTLKLKVQRVCWREFKDFVERYVGVKKKHLKDKSRMGKSCTMHLFRITNTCEELTLYASVIAVDNKTILALEELDALTLKLLMESLIQSAQKTLAKCFGRLDEQMENVIKDIEIHFKDLPKHQETLKTVIDEAYRHIVSLYLQHLVRSDYNKLLKRWDDIGKQVARDAELLHTFFSGLNPDVKRLNLILLKVAEAINCSDVETLKIIVGVILRDCSSIGTEHLPALLRWKGLSRRKIHEVLEASQEVYPIDLSALRYCCLSCR</sequence>
<reference evidence="1" key="1">
    <citation type="submission" date="2021-05" db="EMBL/GenBank/DDBJ databases">
        <authorList>
            <person name="Pan Q."/>
            <person name="Jouanno E."/>
            <person name="Zahm M."/>
            <person name="Klopp C."/>
            <person name="Cabau C."/>
            <person name="Louis A."/>
            <person name="Berthelot C."/>
            <person name="Parey E."/>
            <person name="Roest Crollius H."/>
            <person name="Montfort J."/>
            <person name="Robinson-Rechavi M."/>
            <person name="Bouchez O."/>
            <person name="Lampietro C."/>
            <person name="Lopez Roques C."/>
            <person name="Donnadieu C."/>
            <person name="Postlethwait J."/>
            <person name="Bobe J."/>
            <person name="Dillon D."/>
            <person name="Chandos A."/>
            <person name="von Hippel F."/>
            <person name="Guiguen Y."/>
        </authorList>
    </citation>
    <scope>NUCLEOTIDE SEQUENCE</scope>
    <source>
        <strain evidence="1">YG-Jan2019</strain>
    </source>
</reference>
<dbReference type="EMBL" id="CM055754">
    <property type="protein sequence ID" value="KAJ7991078.1"/>
    <property type="molecule type" value="Genomic_DNA"/>
</dbReference>
<keyword evidence="2" id="KW-1185">Reference proteome</keyword>
<organism evidence="1 2">
    <name type="scientific">Dallia pectoralis</name>
    <name type="common">Alaska blackfish</name>
    <dbReference type="NCBI Taxonomy" id="75939"/>
    <lineage>
        <taxon>Eukaryota</taxon>
        <taxon>Metazoa</taxon>
        <taxon>Chordata</taxon>
        <taxon>Craniata</taxon>
        <taxon>Vertebrata</taxon>
        <taxon>Euteleostomi</taxon>
        <taxon>Actinopterygii</taxon>
        <taxon>Neopterygii</taxon>
        <taxon>Teleostei</taxon>
        <taxon>Protacanthopterygii</taxon>
        <taxon>Esociformes</taxon>
        <taxon>Umbridae</taxon>
        <taxon>Dallia</taxon>
    </lineage>
</organism>
<name>A0ACC2FIC5_DALPE</name>
<accession>A0ACC2FIC5</accession>
<evidence type="ECO:0000313" key="1">
    <source>
        <dbReference type="EMBL" id="KAJ7991078.1"/>
    </source>
</evidence>
<dbReference type="Proteomes" id="UP001157502">
    <property type="component" value="Chromosome 27"/>
</dbReference>
<comment type="caution">
    <text evidence="1">The sequence shown here is derived from an EMBL/GenBank/DDBJ whole genome shotgun (WGS) entry which is preliminary data.</text>
</comment>
<evidence type="ECO:0000313" key="2">
    <source>
        <dbReference type="Proteomes" id="UP001157502"/>
    </source>
</evidence>
<gene>
    <name evidence="1" type="ORF">DPEC_G00293510</name>
</gene>
<proteinExistence type="predicted"/>